<proteinExistence type="predicted"/>
<evidence type="ECO:0000313" key="1">
    <source>
        <dbReference type="EMBL" id="MCQ3830187.1"/>
    </source>
</evidence>
<dbReference type="EMBL" id="JACASI010000032">
    <property type="protein sequence ID" value="MCQ3830187.1"/>
    <property type="molecule type" value="Genomic_DNA"/>
</dbReference>
<gene>
    <name evidence="1" type="ORF">HXX02_12095</name>
</gene>
<evidence type="ECO:0000313" key="2">
    <source>
        <dbReference type="Proteomes" id="UP001205566"/>
    </source>
</evidence>
<keyword evidence="2" id="KW-1185">Reference proteome</keyword>
<organism evidence="1 2">
    <name type="scientific">Microbulbifer elongatus</name>
    <dbReference type="NCBI Taxonomy" id="86173"/>
    <lineage>
        <taxon>Bacteria</taxon>
        <taxon>Pseudomonadati</taxon>
        <taxon>Pseudomonadota</taxon>
        <taxon>Gammaproteobacteria</taxon>
        <taxon>Cellvibrionales</taxon>
        <taxon>Microbulbiferaceae</taxon>
        <taxon>Microbulbifer</taxon>
    </lineage>
</organism>
<protein>
    <submittedName>
        <fullName evidence="1">Uncharacterized protein</fullName>
    </submittedName>
</protein>
<reference evidence="1" key="1">
    <citation type="thesis" date="2020" institute="Technische Universitat Dresden" country="Dresden, Germany">
        <title>The Agarolytic System of Microbulbifer elongatus PORT2, Isolated from Batu Karas, Pangandaran West Java Indonesia.</title>
        <authorList>
            <person name="Anggraeni S.R."/>
        </authorList>
    </citation>
    <scope>NUCLEOTIDE SEQUENCE</scope>
    <source>
        <strain evidence="1">PORT2</strain>
    </source>
</reference>
<dbReference type="RefSeq" id="WP_255875159.1">
    <property type="nucleotide sequence ID" value="NZ_JACASI010000032.1"/>
</dbReference>
<sequence length="240" mass="27512">MKRPNESPVLVMDALGIASKVASANEFELISLADKLDDQYHNFKLRLPNSIVIDTKKNIFGSQEFSSLRMNDMFIVFSQKQLPDFRLRYMVSAAILYQQLLTLGFIPRGALGNGLVLQRNDMILGNGFIDAYMSAEKRGRHFKDICAVQLSYNFFKAVDNTEHSYRLLCWYEGRFFLNPIALKDPDIGDFDRDKVMDCLISSGANSQKLRATEKFLENYEDYDQAMKPESKSRELTGWSP</sequence>
<name>A0ABT1P241_9GAMM</name>
<comment type="caution">
    <text evidence="1">The sequence shown here is derived from an EMBL/GenBank/DDBJ whole genome shotgun (WGS) entry which is preliminary data.</text>
</comment>
<dbReference type="Proteomes" id="UP001205566">
    <property type="component" value="Unassembled WGS sequence"/>
</dbReference>
<accession>A0ABT1P241</accession>